<comment type="similarity">
    <text evidence="4 10">Belongs to the aspartate/ornithine carbamoyltransferase superfamily. OTCase family.</text>
</comment>
<dbReference type="EC" id="2.1.3.3" evidence="5 10"/>
<dbReference type="NCBIfam" id="NF001986">
    <property type="entry name" value="PRK00779.1"/>
    <property type="match status" value="1"/>
</dbReference>
<dbReference type="SUPFAM" id="SSF53671">
    <property type="entry name" value="Aspartate/ornithine carbamoyltransferase"/>
    <property type="match status" value="1"/>
</dbReference>
<dbReference type="AlphaFoldDB" id="A0AAV4LD90"/>
<comment type="subcellular location">
    <subcellularLocation>
        <location evidence="2 10">Cytoplasm</location>
    </subcellularLocation>
</comment>
<dbReference type="PANTHER" id="PTHR45753:SF3">
    <property type="entry name" value="ORNITHINE TRANSCARBAMYLASE, MITOCHONDRIAL"/>
    <property type="match status" value="1"/>
</dbReference>
<dbReference type="GO" id="GO:0004585">
    <property type="term" value="F:ornithine carbamoyltransferase activity"/>
    <property type="evidence" value="ECO:0007669"/>
    <property type="project" value="UniProtKB-UniRule"/>
</dbReference>
<dbReference type="GO" id="GO:0005737">
    <property type="term" value="C:cytoplasm"/>
    <property type="evidence" value="ECO:0007669"/>
    <property type="project" value="UniProtKB-SubCell"/>
</dbReference>
<feature type="binding site" evidence="10">
    <location>
        <begin position="68"/>
        <end position="71"/>
    </location>
    <ligand>
        <name>carbamoyl phosphate</name>
        <dbReference type="ChEBI" id="CHEBI:58228"/>
    </ligand>
</feature>
<evidence type="ECO:0000256" key="8">
    <source>
        <dbReference type="ARBA" id="ARBA00022679"/>
    </source>
</evidence>
<dbReference type="Pfam" id="PF00185">
    <property type="entry name" value="OTCace"/>
    <property type="match status" value="1"/>
</dbReference>
<feature type="binding site" evidence="10">
    <location>
        <position position="95"/>
    </location>
    <ligand>
        <name>carbamoyl phosphate</name>
        <dbReference type="ChEBI" id="CHEBI:58228"/>
    </ligand>
</feature>
<feature type="binding site" evidence="10">
    <location>
        <position position="309"/>
    </location>
    <ligand>
        <name>carbamoyl phosphate</name>
        <dbReference type="ChEBI" id="CHEBI:58228"/>
    </ligand>
</feature>
<evidence type="ECO:0000259" key="12">
    <source>
        <dbReference type="Pfam" id="PF02729"/>
    </source>
</evidence>
<feature type="binding site" evidence="10">
    <location>
        <begin position="146"/>
        <end position="149"/>
    </location>
    <ligand>
        <name>carbamoyl phosphate</name>
        <dbReference type="ChEBI" id="CHEBI:58228"/>
    </ligand>
</feature>
<feature type="binding site" evidence="10">
    <location>
        <position position="241"/>
    </location>
    <ligand>
        <name>L-ornithine</name>
        <dbReference type="ChEBI" id="CHEBI:46911"/>
    </ligand>
</feature>
<comment type="pathway">
    <text evidence="3">Amino-acid biosynthesis; L-arginine biosynthesis; L-arginine from L-ornithine and carbamoyl phosphate: step 1/3.</text>
</comment>
<evidence type="ECO:0000256" key="10">
    <source>
        <dbReference type="HAMAP-Rule" id="MF_01109"/>
    </source>
</evidence>
<feature type="binding site" evidence="10">
    <location>
        <begin position="245"/>
        <end position="246"/>
    </location>
    <ligand>
        <name>L-ornithine</name>
        <dbReference type="ChEBI" id="CHEBI:46911"/>
    </ligand>
</feature>
<keyword evidence="7 10" id="KW-0963">Cytoplasm</keyword>
<dbReference type="FunFam" id="3.40.50.1370:FF:000016">
    <property type="entry name" value="Ornithine carbamoyltransferase"/>
    <property type="match status" value="1"/>
</dbReference>
<dbReference type="GO" id="GO:0042450">
    <property type="term" value="P:L-arginine biosynthetic process via ornithine"/>
    <property type="evidence" value="ECO:0007669"/>
    <property type="project" value="UniProtKB-UniRule"/>
</dbReference>
<evidence type="ECO:0000256" key="5">
    <source>
        <dbReference type="ARBA" id="ARBA00013007"/>
    </source>
</evidence>
<organism evidence="13 14">
    <name type="scientific">Collibacillus ludicampi</name>
    <dbReference type="NCBI Taxonomy" id="2771369"/>
    <lineage>
        <taxon>Bacteria</taxon>
        <taxon>Bacillati</taxon>
        <taxon>Bacillota</taxon>
        <taxon>Bacilli</taxon>
        <taxon>Bacillales</taxon>
        <taxon>Alicyclobacillaceae</taxon>
        <taxon>Collibacillus</taxon>
    </lineage>
</organism>
<dbReference type="EMBL" id="BOQE01000001">
    <property type="protein sequence ID" value="GIM45387.1"/>
    <property type="molecule type" value="Genomic_DNA"/>
</dbReference>
<evidence type="ECO:0000313" key="13">
    <source>
        <dbReference type="EMBL" id="GIM45387.1"/>
    </source>
</evidence>
<dbReference type="PANTHER" id="PTHR45753">
    <property type="entry name" value="ORNITHINE CARBAMOYLTRANSFERASE, MITOCHONDRIAL"/>
    <property type="match status" value="1"/>
</dbReference>
<evidence type="ECO:0000256" key="4">
    <source>
        <dbReference type="ARBA" id="ARBA00007805"/>
    </source>
</evidence>
<dbReference type="HAMAP" id="MF_01109">
    <property type="entry name" value="OTCase"/>
    <property type="match status" value="1"/>
</dbReference>
<evidence type="ECO:0000256" key="2">
    <source>
        <dbReference type="ARBA" id="ARBA00004496"/>
    </source>
</evidence>
<dbReference type="PRINTS" id="PR00100">
    <property type="entry name" value="AOTCASE"/>
</dbReference>
<comment type="catalytic activity">
    <reaction evidence="9 10">
        <text>carbamoyl phosphate + L-ornithine = L-citrulline + phosphate + H(+)</text>
        <dbReference type="Rhea" id="RHEA:19513"/>
        <dbReference type="ChEBI" id="CHEBI:15378"/>
        <dbReference type="ChEBI" id="CHEBI:43474"/>
        <dbReference type="ChEBI" id="CHEBI:46911"/>
        <dbReference type="ChEBI" id="CHEBI:57743"/>
        <dbReference type="ChEBI" id="CHEBI:58228"/>
        <dbReference type="EC" id="2.1.3.3"/>
    </reaction>
</comment>
<feature type="binding site" evidence="10">
    <location>
        <position position="177"/>
    </location>
    <ligand>
        <name>L-ornithine</name>
        <dbReference type="ChEBI" id="CHEBI:46911"/>
    </ligand>
</feature>
<feature type="domain" description="Aspartate/ornithine carbamoyltransferase carbamoyl-P binding" evidence="12">
    <location>
        <begin position="19"/>
        <end position="159"/>
    </location>
</feature>
<evidence type="ECO:0000256" key="9">
    <source>
        <dbReference type="ARBA" id="ARBA00048772"/>
    </source>
</evidence>
<dbReference type="Pfam" id="PF02729">
    <property type="entry name" value="OTCace_N"/>
    <property type="match status" value="1"/>
</dbReference>
<dbReference type="GO" id="GO:0019240">
    <property type="term" value="P:citrulline biosynthetic process"/>
    <property type="evidence" value="ECO:0007669"/>
    <property type="project" value="TreeGrafter"/>
</dbReference>
<dbReference type="GO" id="GO:0016597">
    <property type="term" value="F:amino acid binding"/>
    <property type="evidence" value="ECO:0007669"/>
    <property type="project" value="InterPro"/>
</dbReference>
<protein>
    <recommendedName>
        <fullName evidence="6 10">Ornithine carbamoyltransferase</fullName>
        <shortName evidence="10">OTCase</shortName>
        <ecNumber evidence="5 10">2.1.3.3</ecNumber>
    </recommendedName>
</protein>
<gene>
    <name evidence="13" type="primary">argF</name>
    <name evidence="13" type="ORF">DNHGIG_09360</name>
</gene>
<dbReference type="Gene3D" id="3.40.50.1370">
    <property type="entry name" value="Aspartate/ornithine carbamoyltransferase"/>
    <property type="match status" value="2"/>
</dbReference>
<evidence type="ECO:0000256" key="1">
    <source>
        <dbReference type="ARBA" id="ARBA00003822"/>
    </source>
</evidence>
<dbReference type="Proteomes" id="UP001057291">
    <property type="component" value="Unassembled WGS sequence"/>
</dbReference>
<name>A0AAV4LD90_9BACL</name>
<dbReference type="FunFam" id="3.40.50.1370:FF:000008">
    <property type="entry name" value="Ornithine carbamoyltransferase"/>
    <property type="match status" value="1"/>
</dbReference>
<sequence>MPKAMPVINDWQIQRLKGRDFIDFKDFSVEELEYLLSLSMTVKKKFKAGELYQPLRGKTLGMIFTKASTRTRVSFEVGMYQLGGHALFLSGSDTQIGRGEPIADTAQVLSRYVDGIMIRTFAHEDVLELAKYASVPVINALTDLHHPCQVLADILTLHEHKQTLRGLTVAYVGDGNNMAHSWLMAAPKFGLNIRVASPKGYTCDAGIVAEAKEWAKQLGTEMIITEDPVEAVQQADVIYTDVWASMGQEAEQQERLRAFQGYQVNEELCKHAKPDYLFMHCLPAHRGEEVAAEIIDGPHSVVFDEAENRLHVQKAILVATMA</sequence>
<accession>A0AAV4LD90</accession>
<evidence type="ECO:0000313" key="14">
    <source>
        <dbReference type="Proteomes" id="UP001057291"/>
    </source>
</evidence>
<dbReference type="RefSeq" id="WP_282198592.1">
    <property type="nucleotide sequence ID" value="NZ_BOQE01000001.1"/>
</dbReference>
<reference evidence="13" key="1">
    <citation type="journal article" date="2023" name="Int. J. Syst. Evol. Microbiol.">
        <title>Collibacillus ludicampi gen. nov., sp. nov., a new soil bacterium of the family Alicyclobacillaceae.</title>
        <authorList>
            <person name="Jojima T."/>
            <person name="Ioku Y."/>
            <person name="Fukuta Y."/>
            <person name="Shirasaka N."/>
            <person name="Matsumura Y."/>
            <person name="Mori M."/>
        </authorList>
    </citation>
    <scope>NUCLEOTIDE SEQUENCE</scope>
    <source>
        <strain evidence="13">TP075</strain>
    </source>
</reference>
<evidence type="ECO:0000256" key="3">
    <source>
        <dbReference type="ARBA" id="ARBA00004975"/>
    </source>
</evidence>
<proteinExistence type="inferred from homology"/>
<dbReference type="PROSITE" id="PS00097">
    <property type="entry name" value="CARBAMOYLTRANSFERASE"/>
    <property type="match status" value="1"/>
</dbReference>
<evidence type="ECO:0000259" key="11">
    <source>
        <dbReference type="Pfam" id="PF00185"/>
    </source>
</evidence>
<feature type="binding site" evidence="10">
    <location>
        <position position="119"/>
    </location>
    <ligand>
        <name>carbamoyl phosphate</name>
        <dbReference type="ChEBI" id="CHEBI:58228"/>
    </ligand>
</feature>
<comment type="caution">
    <text evidence="13">The sequence shown here is derived from an EMBL/GenBank/DDBJ whole genome shotgun (WGS) entry which is preliminary data.</text>
</comment>
<evidence type="ECO:0000256" key="7">
    <source>
        <dbReference type="ARBA" id="ARBA00022490"/>
    </source>
</evidence>
<dbReference type="InterPro" id="IPR006131">
    <property type="entry name" value="Asp_carbamoyltransf_Asp/Orn-bd"/>
</dbReference>
<evidence type="ECO:0000256" key="6">
    <source>
        <dbReference type="ARBA" id="ARBA00016634"/>
    </source>
</evidence>
<dbReference type="InterPro" id="IPR024904">
    <property type="entry name" value="OTCase_ArgI"/>
</dbReference>
<comment type="function">
    <text evidence="1">Reversibly catalyzes the transfer of the carbamoyl group from carbamoyl phosphate (CP) to the N(epsilon) atom of ornithine (ORN) to produce L-citrulline.</text>
</comment>
<dbReference type="InterPro" id="IPR036901">
    <property type="entry name" value="Asp/Orn_carbamoylTrfase_sf"/>
</dbReference>
<dbReference type="PRINTS" id="PR00102">
    <property type="entry name" value="OTCASE"/>
</dbReference>
<dbReference type="InterPro" id="IPR002292">
    <property type="entry name" value="Orn/put_carbamltrans"/>
</dbReference>
<dbReference type="InterPro" id="IPR006130">
    <property type="entry name" value="Asp/Orn_carbamoylTrfase"/>
</dbReference>
<feature type="binding site" evidence="10">
    <location>
        <begin position="281"/>
        <end position="282"/>
    </location>
    <ligand>
        <name>carbamoyl phosphate</name>
        <dbReference type="ChEBI" id="CHEBI:58228"/>
    </ligand>
</feature>
<keyword evidence="8 10" id="KW-0808">Transferase</keyword>
<dbReference type="NCBIfam" id="TIGR00658">
    <property type="entry name" value="orni_carb_tr"/>
    <property type="match status" value="1"/>
</dbReference>
<feature type="domain" description="Aspartate/ornithine carbamoyltransferase Asp/Orn-binding" evidence="11">
    <location>
        <begin position="166"/>
        <end position="319"/>
    </location>
</feature>
<keyword evidence="14" id="KW-1185">Reference proteome</keyword>
<dbReference type="InterPro" id="IPR006132">
    <property type="entry name" value="Asp/Orn_carbamoyltranf_P-bd"/>
</dbReference>